<evidence type="ECO:0000313" key="2">
    <source>
        <dbReference type="Proteomes" id="UP000238479"/>
    </source>
</evidence>
<accession>A0A2P6PLA1</accession>
<sequence>MAIRSVLGKLPKICEYERLMIGTYEGIKRNKALTALCPFRVHENHVPVPVKDQIKTQGLIYHMELGGLGPARFAVEEFNKQKKSQLQFVRVVKFLRVDRSCRMNLQRWDLNSCHCLYALILEAIDAAGVVKFYQACVRLHDLTEGLWLEEFLVFSDNGDERMRLYHHLDNFYAGLHDEHIIPGKGEVAA</sequence>
<name>A0A2P6PLA1_ROSCH</name>
<dbReference type="Gramene" id="PRQ22699">
    <property type="protein sequence ID" value="PRQ22699"/>
    <property type="gene ID" value="RchiOBHm_Chr6g0253151"/>
</dbReference>
<organism evidence="1 2">
    <name type="scientific">Rosa chinensis</name>
    <name type="common">China rose</name>
    <dbReference type="NCBI Taxonomy" id="74649"/>
    <lineage>
        <taxon>Eukaryota</taxon>
        <taxon>Viridiplantae</taxon>
        <taxon>Streptophyta</taxon>
        <taxon>Embryophyta</taxon>
        <taxon>Tracheophyta</taxon>
        <taxon>Spermatophyta</taxon>
        <taxon>Magnoliopsida</taxon>
        <taxon>eudicotyledons</taxon>
        <taxon>Gunneridae</taxon>
        <taxon>Pentapetalae</taxon>
        <taxon>rosids</taxon>
        <taxon>fabids</taxon>
        <taxon>Rosales</taxon>
        <taxon>Rosaceae</taxon>
        <taxon>Rosoideae</taxon>
        <taxon>Rosoideae incertae sedis</taxon>
        <taxon>Rosa</taxon>
    </lineage>
</organism>
<dbReference type="Proteomes" id="UP000238479">
    <property type="component" value="Chromosome 6"/>
</dbReference>
<dbReference type="EMBL" id="PDCK01000044">
    <property type="protein sequence ID" value="PRQ22699.1"/>
    <property type="molecule type" value="Genomic_DNA"/>
</dbReference>
<dbReference type="SUPFAM" id="SSF54403">
    <property type="entry name" value="Cystatin/monellin"/>
    <property type="match status" value="1"/>
</dbReference>
<gene>
    <name evidence="1" type="ORF">RchiOBHm_Chr6g0253151</name>
</gene>
<dbReference type="OrthoDB" id="1158912at2759"/>
<evidence type="ECO:0000313" key="1">
    <source>
        <dbReference type="EMBL" id="PRQ22699.1"/>
    </source>
</evidence>
<reference evidence="1 2" key="1">
    <citation type="journal article" date="2018" name="Nat. Genet.">
        <title>The Rosa genome provides new insights in the design of modern roses.</title>
        <authorList>
            <person name="Bendahmane M."/>
        </authorList>
    </citation>
    <scope>NUCLEOTIDE SEQUENCE [LARGE SCALE GENOMIC DNA]</scope>
    <source>
        <strain evidence="2">cv. Old Blush</strain>
    </source>
</reference>
<proteinExistence type="predicted"/>
<dbReference type="AlphaFoldDB" id="A0A2P6PLA1"/>
<dbReference type="InterPro" id="IPR046350">
    <property type="entry name" value="Cystatin_sf"/>
</dbReference>
<dbReference type="Gene3D" id="3.10.450.10">
    <property type="match status" value="1"/>
</dbReference>
<keyword evidence="2" id="KW-1185">Reference proteome</keyword>
<comment type="caution">
    <text evidence="1">The sequence shown here is derived from an EMBL/GenBank/DDBJ whole genome shotgun (WGS) entry which is preliminary data.</text>
</comment>
<protein>
    <submittedName>
        <fullName evidence="1">Uncharacterized protein</fullName>
    </submittedName>
</protein>